<dbReference type="PANTHER" id="PTHR28620:SF1">
    <property type="entry name" value="CENP-V_GFA DOMAIN-CONTAINING PROTEIN"/>
    <property type="match status" value="1"/>
</dbReference>
<dbReference type="PANTHER" id="PTHR28620">
    <property type="entry name" value="CENTROMERE PROTEIN V"/>
    <property type="match status" value="1"/>
</dbReference>
<dbReference type="AlphaFoldDB" id="A0AA40X6B1"/>
<reference evidence="6 7" key="2">
    <citation type="journal article" date="2017" name="Int. J. Syst. Evol. Microbiol.">
        <title>Rouxiella badensis sp. nov. and Rouxiella silvae sp. nov. isolated from peat bog soil in Germany and emendation of the genus description.</title>
        <authorList>
            <person name="Le Fleche-Mateos A."/>
            <person name="Kugler J.H."/>
            <person name="Hansen S.H."/>
            <person name="Syldatk C."/>
            <person name="Hausmann R."/>
            <person name="Lomprez F."/>
            <person name="Vandenbogaert M."/>
            <person name="Manuguerra J.C."/>
            <person name="Grimont P.A."/>
        </authorList>
    </citation>
    <scope>NUCLEOTIDE SEQUENCE [LARGE SCALE GENOMIC DNA]</scope>
    <source>
        <strain evidence="6 7">213</strain>
    </source>
</reference>
<dbReference type="InterPro" id="IPR006913">
    <property type="entry name" value="CENP-V/GFA"/>
</dbReference>
<dbReference type="PROSITE" id="PS51891">
    <property type="entry name" value="CENP_V_GFA"/>
    <property type="match status" value="1"/>
</dbReference>
<accession>A0AA40X6B1</accession>
<protein>
    <submittedName>
        <fullName evidence="6">Aldehyde-activating protein</fullName>
    </submittedName>
    <submittedName>
        <fullName evidence="5">GFA family protein</fullName>
    </submittedName>
</protein>
<reference evidence="5" key="3">
    <citation type="submission" date="2020-11" db="EMBL/GenBank/DDBJ databases">
        <authorList>
            <person name="Lee S.D."/>
        </authorList>
    </citation>
    <scope>NUCLEOTIDE SEQUENCE</scope>
    <source>
        <strain evidence="5">SAP-2</strain>
    </source>
</reference>
<dbReference type="GO" id="GO:0016846">
    <property type="term" value="F:carbon-sulfur lyase activity"/>
    <property type="evidence" value="ECO:0007669"/>
    <property type="project" value="InterPro"/>
</dbReference>
<evidence type="ECO:0000313" key="7">
    <source>
        <dbReference type="Proteomes" id="UP000192722"/>
    </source>
</evidence>
<dbReference type="EMBL" id="MRWD01000030">
    <property type="protein sequence ID" value="ORJ20740.1"/>
    <property type="molecule type" value="Genomic_DNA"/>
</dbReference>
<dbReference type="Proteomes" id="UP000705283">
    <property type="component" value="Unassembled WGS sequence"/>
</dbReference>
<proteinExistence type="inferred from homology"/>
<evidence type="ECO:0000313" key="5">
    <source>
        <dbReference type="EMBL" id="MBF6639483.1"/>
    </source>
</evidence>
<evidence type="ECO:0000259" key="4">
    <source>
        <dbReference type="PROSITE" id="PS51891"/>
    </source>
</evidence>
<evidence type="ECO:0000313" key="6">
    <source>
        <dbReference type="EMBL" id="ORJ20740.1"/>
    </source>
</evidence>
<dbReference type="SUPFAM" id="SSF51316">
    <property type="entry name" value="Mss4-like"/>
    <property type="match status" value="1"/>
</dbReference>
<reference evidence="6" key="1">
    <citation type="submission" date="2016-12" db="EMBL/GenBank/DDBJ databases">
        <authorList>
            <person name="Le Fleche-Mateos A."/>
        </authorList>
    </citation>
    <scope>NUCLEOTIDE SEQUENCE</scope>
    <source>
        <strain evidence="6">213</strain>
    </source>
</reference>
<reference evidence="5" key="4">
    <citation type="submission" date="2022-09" db="EMBL/GenBank/DDBJ databases">
        <title>Rouxiella aceris sp. nov., isolated from tree sap and emended description of the genus Rhouxiella.</title>
        <authorList>
            <person name="Kim I.S."/>
        </authorList>
    </citation>
    <scope>NUCLEOTIDE SEQUENCE</scope>
    <source>
        <strain evidence="5">SAP-2</strain>
    </source>
</reference>
<dbReference type="Gene3D" id="2.170.150.70">
    <property type="match status" value="1"/>
</dbReference>
<comment type="caution">
    <text evidence="5">The sequence shown here is derived from an EMBL/GenBank/DDBJ whole genome shotgun (WGS) entry which is preliminary data.</text>
</comment>
<name>A0AA40X6B1_9GAMM</name>
<dbReference type="GO" id="GO:0046872">
    <property type="term" value="F:metal ion binding"/>
    <property type="evidence" value="ECO:0007669"/>
    <property type="project" value="UniProtKB-KW"/>
</dbReference>
<keyword evidence="7" id="KW-1185">Reference proteome</keyword>
<evidence type="ECO:0000256" key="2">
    <source>
        <dbReference type="ARBA" id="ARBA00022723"/>
    </source>
</evidence>
<dbReference type="RefSeq" id="WP_084983325.1">
    <property type="nucleotide sequence ID" value="NZ_CBCSCF010000007.1"/>
</dbReference>
<evidence type="ECO:0000256" key="3">
    <source>
        <dbReference type="ARBA" id="ARBA00022833"/>
    </source>
</evidence>
<evidence type="ECO:0000256" key="1">
    <source>
        <dbReference type="ARBA" id="ARBA00005495"/>
    </source>
</evidence>
<sequence>MRDIFKASCHCGAVKFNVKLTDGFNTIRRCDCSLCRMRGAVAVSADLKDISFTQGQEKLIEYSFNTKTAKHYFCSTCGIYTHHQRRSNPTQYGVNVACLEGVSPFDFAEVPVLNGRSHPADSKSGALIAGYLRFTATDE</sequence>
<comment type="similarity">
    <text evidence="1">Belongs to the Gfa family.</text>
</comment>
<evidence type="ECO:0000313" key="8">
    <source>
        <dbReference type="Proteomes" id="UP000705283"/>
    </source>
</evidence>
<keyword evidence="2" id="KW-0479">Metal-binding</keyword>
<organism evidence="5 8">
    <name type="scientific">Rouxiella silvae</name>
    <dbReference type="NCBI Taxonomy" id="1646373"/>
    <lineage>
        <taxon>Bacteria</taxon>
        <taxon>Pseudomonadati</taxon>
        <taxon>Pseudomonadota</taxon>
        <taxon>Gammaproteobacteria</taxon>
        <taxon>Enterobacterales</taxon>
        <taxon>Yersiniaceae</taxon>
        <taxon>Rouxiella</taxon>
    </lineage>
</organism>
<dbReference type="InterPro" id="IPR052355">
    <property type="entry name" value="CENP-V-like"/>
</dbReference>
<feature type="domain" description="CENP-V/GFA" evidence="4">
    <location>
        <begin position="5"/>
        <end position="121"/>
    </location>
</feature>
<dbReference type="InterPro" id="IPR011057">
    <property type="entry name" value="Mss4-like_sf"/>
</dbReference>
<dbReference type="Proteomes" id="UP000192722">
    <property type="component" value="Unassembled WGS sequence"/>
</dbReference>
<dbReference type="EMBL" id="JADMKS010000011">
    <property type="protein sequence ID" value="MBF6639483.1"/>
    <property type="molecule type" value="Genomic_DNA"/>
</dbReference>
<gene>
    <name evidence="6" type="ORF">BS639_13425</name>
    <name evidence="5" type="ORF">ITX54_22725</name>
</gene>
<dbReference type="Pfam" id="PF04828">
    <property type="entry name" value="GFA"/>
    <property type="match status" value="1"/>
</dbReference>
<keyword evidence="3" id="KW-0862">Zinc</keyword>